<sequence>MKTAMDLAYIREFVALASSLSFSETAEQMHISQSALSRHIQALEKELGEPLFIRSTRKMALSDLGTRLLPFAEDITKSAEQAEQLLSQDRNSILIGTAHNPHLYLITDSIIRFCSEYPDIHIRMIEKDLDELQKDFLEHRLSLVTMGFRSGEKIPAPFIQAGISRIAALVPRQHFLADRKVISIHSLSGIPLIIPPENSLLTENLLDCFEREGISMRIIYQGSTQGGIRFLKFHMGIMLADEKEAGQYLADDLVLLPIAEDISYVFGLEYQSRVSVPEQKFVSFIRHLFETPRT</sequence>
<dbReference type="InterPro" id="IPR005119">
    <property type="entry name" value="LysR_subst-bd"/>
</dbReference>
<name>A0A7X2NT46_9FIRM</name>
<dbReference type="PANTHER" id="PTHR30419:SF28">
    <property type="entry name" value="HTH-TYPE TRANSCRIPTIONAL REGULATOR BSDA"/>
    <property type="match status" value="1"/>
</dbReference>
<dbReference type="InterPro" id="IPR000847">
    <property type="entry name" value="LysR_HTH_N"/>
</dbReference>
<dbReference type="GO" id="GO:0003677">
    <property type="term" value="F:DNA binding"/>
    <property type="evidence" value="ECO:0007669"/>
    <property type="project" value="UniProtKB-KW"/>
</dbReference>
<reference evidence="6 7" key="1">
    <citation type="submission" date="2019-08" db="EMBL/GenBank/DDBJ databases">
        <title>In-depth cultivation of the pig gut microbiome towards novel bacterial diversity and tailored functional studies.</title>
        <authorList>
            <person name="Wylensek D."/>
            <person name="Hitch T.C.A."/>
            <person name="Clavel T."/>
        </authorList>
    </citation>
    <scope>NUCLEOTIDE SEQUENCE [LARGE SCALE GENOMIC DNA]</scope>
    <source>
        <strain evidence="6 7">Oil+RF-744-GAM-WT-6</strain>
    </source>
</reference>
<feature type="domain" description="HTH lysR-type" evidence="5">
    <location>
        <begin position="5"/>
        <end position="62"/>
    </location>
</feature>
<keyword evidence="3" id="KW-0238">DNA-binding</keyword>
<accession>A0A7X2NT46</accession>
<dbReference type="InterPro" id="IPR050950">
    <property type="entry name" value="HTH-type_LysR_regulators"/>
</dbReference>
<evidence type="ECO:0000259" key="5">
    <source>
        <dbReference type="PROSITE" id="PS50931"/>
    </source>
</evidence>
<dbReference type="Pfam" id="PF00126">
    <property type="entry name" value="HTH_1"/>
    <property type="match status" value="1"/>
</dbReference>
<dbReference type="CDD" id="cd05466">
    <property type="entry name" value="PBP2_LTTR_substrate"/>
    <property type="match status" value="1"/>
</dbReference>
<dbReference type="InterPro" id="IPR036390">
    <property type="entry name" value="WH_DNA-bd_sf"/>
</dbReference>
<dbReference type="Pfam" id="PF03466">
    <property type="entry name" value="LysR_substrate"/>
    <property type="match status" value="1"/>
</dbReference>
<dbReference type="GO" id="GO:0005829">
    <property type="term" value="C:cytosol"/>
    <property type="evidence" value="ECO:0007669"/>
    <property type="project" value="TreeGrafter"/>
</dbReference>
<evidence type="ECO:0000313" key="6">
    <source>
        <dbReference type="EMBL" id="MSS59111.1"/>
    </source>
</evidence>
<keyword evidence="7" id="KW-1185">Reference proteome</keyword>
<evidence type="ECO:0000256" key="1">
    <source>
        <dbReference type="ARBA" id="ARBA00009437"/>
    </source>
</evidence>
<dbReference type="Proteomes" id="UP000461880">
    <property type="component" value="Unassembled WGS sequence"/>
</dbReference>
<dbReference type="InterPro" id="IPR036388">
    <property type="entry name" value="WH-like_DNA-bd_sf"/>
</dbReference>
<organism evidence="6 7">
    <name type="scientific">Stecheria intestinalis</name>
    <dbReference type="NCBI Taxonomy" id="2606630"/>
    <lineage>
        <taxon>Bacteria</taxon>
        <taxon>Bacillati</taxon>
        <taxon>Bacillota</taxon>
        <taxon>Erysipelotrichia</taxon>
        <taxon>Erysipelotrichales</taxon>
        <taxon>Erysipelotrichaceae</taxon>
        <taxon>Stecheria</taxon>
    </lineage>
</organism>
<protein>
    <submittedName>
        <fullName evidence="6">LysR family transcriptional regulator</fullName>
    </submittedName>
</protein>
<dbReference type="FunFam" id="1.10.10.10:FF:000001">
    <property type="entry name" value="LysR family transcriptional regulator"/>
    <property type="match status" value="1"/>
</dbReference>
<proteinExistence type="inferred from homology"/>
<dbReference type="EMBL" id="VUMN01000023">
    <property type="protein sequence ID" value="MSS59111.1"/>
    <property type="molecule type" value="Genomic_DNA"/>
</dbReference>
<keyword evidence="4" id="KW-0804">Transcription</keyword>
<evidence type="ECO:0000256" key="2">
    <source>
        <dbReference type="ARBA" id="ARBA00023015"/>
    </source>
</evidence>
<dbReference type="SUPFAM" id="SSF53850">
    <property type="entry name" value="Periplasmic binding protein-like II"/>
    <property type="match status" value="1"/>
</dbReference>
<gene>
    <name evidence="6" type="ORF">FYJ51_09380</name>
</gene>
<comment type="caution">
    <text evidence="6">The sequence shown here is derived from an EMBL/GenBank/DDBJ whole genome shotgun (WGS) entry which is preliminary data.</text>
</comment>
<dbReference type="PANTHER" id="PTHR30419">
    <property type="entry name" value="HTH-TYPE TRANSCRIPTIONAL REGULATOR YBHD"/>
    <property type="match status" value="1"/>
</dbReference>
<comment type="similarity">
    <text evidence="1">Belongs to the LysR transcriptional regulatory family.</text>
</comment>
<dbReference type="AlphaFoldDB" id="A0A7X2NT46"/>
<evidence type="ECO:0000313" key="7">
    <source>
        <dbReference type="Proteomes" id="UP000461880"/>
    </source>
</evidence>
<evidence type="ECO:0000256" key="3">
    <source>
        <dbReference type="ARBA" id="ARBA00023125"/>
    </source>
</evidence>
<dbReference type="Gene3D" id="3.40.190.290">
    <property type="match status" value="1"/>
</dbReference>
<dbReference type="GO" id="GO:0003700">
    <property type="term" value="F:DNA-binding transcription factor activity"/>
    <property type="evidence" value="ECO:0007669"/>
    <property type="project" value="InterPro"/>
</dbReference>
<dbReference type="PROSITE" id="PS50931">
    <property type="entry name" value="HTH_LYSR"/>
    <property type="match status" value="1"/>
</dbReference>
<dbReference type="SUPFAM" id="SSF46785">
    <property type="entry name" value="Winged helix' DNA-binding domain"/>
    <property type="match status" value="1"/>
</dbReference>
<dbReference type="PRINTS" id="PR00039">
    <property type="entry name" value="HTHLYSR"/>
</dbReference>
<keyword evidence="2" id="KW-0805">Transcription regulation</keyword>
<dbReference type="Gene3D" id="1.10.10.10">
    <property type="entry name" value="Winged helix-like DNA-binding domain superfamily/Winged helix DNA-binding domain"/>
    <property type="match status" value="1"/>
</dbReference>
<evidence type="ECO:0000256" key="4">
    <source>
        <dbReference type="ARBA" id="ARBA00023163"/>
    </source>
</evidence>
<dbReference type="RefSeq" id="WP_154505239.1">
    <property type="nucleotide sequence ID" value="NZ_VUMN01000023.1"/>
</dbReference>